<evidence type="ECO:0000313" key="2">
    <source>
        <dbReference type="EMBL" id="QHS80731.1"/>
    </source>
</evidence>
<dbReference type="InterPro" id="IPR001623">
    <property type="entry name" value="DnaJ_domain"/>
</dbReference>
<dbReference type="CDD" id="cd06257">
    <property type="entry name" value="DnaJ"/>
    <property type="match status" value="1"/>
</dbReference>
<reference evidence="2" key="1">
    <citation type="journal article" date="2020" name="Nature">
        <title>Giant virus diversity and host interactions through global metagenomics.</title>
        <authorList>
            <person name="Schulz F."/>
            <person name="Roux S."/>
            <person name="Paez-Espino D."/>
            <person name="Jungbluth S."/>
            <person name="Walsh D.A."/>
            <person name="Denef V.J."/>
            <person name="McMahon K.D."/>
            <person name="Konstantinidis K.T."/>
            <person name="Eloe-Fadrosh E.A."/>
            <person name="Kyrpides N.C."/>
            <person name="Woyke T."/>
        </authorList>
    </citation>
    <scope>NUCLEOTIDE SEQUENCE</scope>
    <source>
        <strain evidence="2">GVMAG-S-1091796-13</strain>
    </source>
</reference>
<dbReference type="EMBL" id="MN740717">
    <property type="protein sequence ID" value="QHS80731.1"/>
    <property type="molecule type" value="Genomic_DNA"/>
</dbReference>
<sequence>MEVIDINGKLYDPYFILGVTKDDSSDHITRSFRKLVKKYHPDKYTDKTDKQKYESYFKILVASFEYIKEKRSGKKSIHLIDKSKYKHEVKPKDCNIDSFNKDFDNIKRDPNDYGYGENYTRLKNTEEYDSLKVDLVNLFGKKKFSNKQFNKIFEWNKHKNLENDPTNNANQLIHRTTDGFSCYNSTIIDNSCSLVSSYNGLMIAGDDLGERGVGYWGNNYSDYSIVHKGIKNPAKKPRIPKNFTINNKNQKSDEKDINVYDEDKHGLDKKQYNDLLEKERLDKEVVLKYMHKYQKDISDKALNDELDKSQSYIDVLQKNINF</sequence>
<protein>
    <recommendedName>
        <fullName evidence="1">J domain-containing protein</fullName>
    </recommendedName>
</protein>
<feature type="domain" description="J" evidence="1">
    <location>
        <begin position="12"/>
        <end position="89"/>
    </location>
</feature>
<dbReference type="AlphaFoldDB" id="A0A6C0AMZ2"/>
<dbReference type="SMART" id="SM00271">
    <property type="entry name" value="DnaJ"/>
    <property type="match status" value="1"/>
</dbReference>
<dbReference type="PROSITE" id="PS50076">
    <property type="entry name" value="DNAJ_2"/>
    <property type="match status" value="1"/>
</dbReference>
<evidence type="ECO:0000259" key="1">
    <source>
        <dbReference type="PROSITE" id="PS50076"/>
    </source>
</evidence>
<dbReference type="Pfam" id="PF00226">
    <property type="entry name" value="DnaJ"/>
    <property type="match status" value="1"/>
</dbReference>
<proteinExistence type="predicted"/>
<accession>A0A6C0AMZ2</accession>
<dbReference type="InterPro" id="IPR036869">
    <property type="entry name" value="J_dom_sf"/>
</dbReference>
<dbReference type="Gene3D" id="1.10.287.110">
    <property type="entry name" value="DnaJ domain"/>
    <property type="match status" value="1"/>
</dbReference>
<name>A0A6C0AMZ2_9ZZZZ</name>
<organism evidence="2">
    <name type="scientific">viral metagenome</name>
    <dbReference type="NCBI Taxonomy" id="1070528"/>
    <lineage>
        <taxon>unclassified sequences</taxon>
        <taxon>metagenomes</taxon>
        <taxon>organismal metagenomes</taxon>
    </lineage>
</organism>
<dbReference type="PRINTS" id="PR00625">
    <property type="entry name" value="JDOMAIN"/>
</dbReference>
<dbReference type="SUPFAM" id="SSF46565">
    <property type="entry name" value="Chaperone J-domain"/>
    <property type="match status" value="1"/>
</dbReference>